<name>A6WH73_KINRD</name>
<dbReference type="RefSeq" id="WP_011979468.1">
    <property type="nucleotide sequence ID" value="NC_009660.1"/>
</dbReference>
<feature type="region of interest" description="Disordered" evidence="1">
    <location>
        <begin position="1"/>
        <end position="27"/>
    </location>
</feature>
<dbReference type="AlphaFoldDB" id="A6WH73"/>
<evidence type="ECO:0000313" key="3">
    <source>
        <dbReference type="Proteomes" id="UP000001116"/>
    </source>
</evidence>
<feature type="compositionally biased region" description="Low complexity" evidence="1">
    <location>
        <begin position="8"/>
        <end position="27"/>
    </location>
</feature>
<protein>
    <submittedName>
        <fullName evidence="2">Uncharacterized protein</fullName>
    </submittedName>
</protein>
<dbReference type="EMBL" id="CP000752">
    <property type="protein sequence ID" value="ABS06162.1"/>
    <property type="molecule type" value="Genomic_DNA"/>
</dbReference>
<evidence type="ECO:0000313" key="2">
    <source>
        <dbReference type="EMBL" id="ABS06162.1"/>
    </source>
</evidence>
<sequence>MSRRRRPVPTTASANATSTAPASTASVSTLAPPARFALLVTTWFPEGHRRQRLLLSLAAAQRARDRALAKRHPVSITLVELAPVAAQDCEAALAEVTAAGAVA</sequence>
<keyword evidence="2" id="KW-0614">Plasmid</keyword>
<dbReference type="HOGENOM" id="CLU_2260005_0_0_11"/>
<geneLocation type="plasmid" evidence="2 3">
    <name>pKRAD02</name>
</geneLocation>
<keyword evidence="3" id="KW-1185">Reference proteome</keyword>
<reference evidence="3" key="1">
    <citation type="journal article" date="2008" name="PLoS ONE">
        <title>Survival in nuclear waste, extreme resistance, and potential applications gleaned from the genome sequence of Kineococcus radiotolerans SRS30216.</title>
        <authorList>
            <person name="Bagwell C.E."/>
            <person name="Bhat S."/>
            <person name="Hawkins G.M."/>
            <person name="Smith B.W."/>
            <person name="Biswas T."/>
            <person name="Hoover T.R."/>
            <person name="Saunders E."/>
            <person name="Han C.S."/>
            <person name="Tsodikov O.V."/>
            <person name="Shimkets L.J."/>
        </authorList>
    </citation>
    <scope>NUCLEOTIDE SEQUENCE [LARGE SCALE GENOMIC DNA]</scope>
    <source>
        <strain evidence="3">ATCC BAA-149 / DSM 14245 / SRS30216</strain>
    </source>
</reference>
<proteinExistence type="predicted"/>
<organism evidence="2 3">
    <name type="scientific">Kineococcus radiotolerans (strain ATCC BAA-149 / DSM 14245 / SRS30216)</name>
    <dbReference type="NCBI Taxonomy" id="266940"/>
    <lineage>
        <taxon>Bacteria</taxon>
        <taxon>Bacillati</taxon>
        <taxon>Actinomycetota</taxon>
        <taxon>Actinomycetes</taxon>
        <taxon>Kineosporiales</taxon>
        <taxon>Kineosporiaceae</taxon>
        <taxon>Kineococcus</taxon>
    </lineage>
</organism>
<gene>
    <name evidence="2" type="ordered locus">Krad_4704</name>
</gene>
<dbReference type="KEGG" id="kra:Krad_4704"/>
<dbReference type="Proteomes" id="UP000001116">
    <property type="component" value="Plasmid pKRAD02"/>
</dbReference>
<evidence type="ECO:0000256" key="1">
    <source>
        <dbReference type="SAM" id="MobiDB-lite"/>
    </source>
</evidence>
<accession>A6WH73</accession>